<dbReference type="SUPFAM" id="SSF56214">
    <property type="entry name" value="4'-phosphopantetheinyl transferase"/>
    <property type="match status" value="2"/>
</dbReference>
<dbReference type="Proteomes" id="UP001342826">
    <property type="component" value="Unassembled WGS sequence"/>
</dbReference>
<dbReference type="PANTHER" id="PTHR12215">
    <property type="entry name" value="PHOSPHOPANTETHEINE TRANSFERASE"/>
    <property type="match status" value="1"/>
</dbReference>
<evidence type="ECO:0000256" key="2">
    <source>
        <dbReference type="ARBA" id="ARBA00022679"/>
    </source>
</evidence>
<proteinExistence type="inferred from homology"/>
<dbReference type="EMBL" id="JARTFS010000013">
    <property type="protein sequence ID" value="MED4403271.1"/>
    <property type="molecule type" value="Genomic_DNA"/>
</dbReference>
<dbReference type="InterPro" id="IPR037143">
    <property type="entry name" value="4-PPantetheinyl_Trfase_dom_sf"/>
</dbReference>
<dbReference type="PANTHER" id="PTHR12215:SF10">
    <property type="entry name" value="L-AMINOADIPATE-SEMIALDEHYDE DEHYDROGENASE-PHOSPHOPANTETHEINYL TRANSFERASE"/>
    <property type="match status" value="1"/>
</dbReference>
<feature type="domain" description="4'-phosphopantetheinyl transferase" evidence="3">
    <location>
        <begin position="100"/>
        <end position="199"/>
    </location>
</feature>
<dbReference type="InterPro" id="IPR008278">
    <property type="entry name" value="4-PPantetheinyl_Trfase_dom"/>
</dbReference>
<comment type="similarity">
    <text evidence="1">Belongs to the P-Pant transferase superfamily. Gsp/Sfp/HetI/AcpT family.</text>
</comment>
<reference evidence="4 5" key="1">
    <citation type="submission" date="2023-03" db="EMBL/GenBank/DDBJ databases">
        <title>Bacillus Genome Sequencing.</title>
        <authorList>
            <person name="Dunlap C."/>
        </authorList>
    </citation>
    <scope>NUCLEOTIDE SEQUENCE [LARGE SCALE GENOMIC DNA]</scope>
    <source>
        <strain evidence="4 5">NRS-1717</strain>
    </source>
</reference>
<sequence>MIEIWIVERRDDEKINPALFSVLTKEQYDYISSKQLMQDRYNSLLGTVLSRYVLENRFSCFYPIKRNADRKPYVDHFPGEINISHSNNTVVCAVNATGKIGVDIEEISEIDFAIITEFFSFNEQYMFHILSSKRKKQLLLYQLWTLKESFVKATGTGLGPILLSNIEFDLTGQPRLKFQQNNWKFHSGLLNETYCLSVCYSASKEEMISIHKISLNELAMYFLKDQTSYIG</sequence>
<evidence type="ECO:0000313" key="5">
    <source>
        <dbReference type="Proteomes" id="UP001342826"/>
    </source>
</evidence>
<dbReference type="RefSeq" id="WP_328015699.1">
    <property type="nucleotide sequence ID" value="NZ_JARTFS010000013.1"/>
</dbReference>
<keyword evidence="5" id="KW-1185">Reference proteome</keyword>
<evidence type="ECO:0000259" key="3">
    <source>
        <dbReference type="Pfam" id="PF01648"/>
    </source>
</evidence>
<accession>A0ABU6P528</accession>
<comment type="caution">
    <text evidence="4">The sequence shown here is derived from an EMBL/GenBank/DDBJ whole genome shotgun (WGS) entry which is preliminary data.</text>
</comment>
<protein>
    <submittedName>
        <fullName evidence="4">4'-phosphopantetheinyl transferase superfamily protein</fullName>
    </submittedName>
</protein>
<dbReference type="Pfam" id="PF01648">
    <property type="entry name" value="ACPS"/>
    <property type="match status" value="1"/>
</dbReference>
<dbReference type="GO" id="GO:0016740">
    <property type="term" value="F:transferase activity"/>
    <property type="evidence" value="ECO:0007669"/>
    <property type="project" value="UniProtKB-KW"/>
</dbReference>
<dbReference type="InterPro" id="IPR050559">
    <property type="entry name" value="P-Pant_transferase_sf"/>
</dbReference>
<gene>
    <name evidence="4" type="ORF">P9271_18335</name>
</gene>
<evidence type="ECO:0000256" key="1">
    <source>
        <dbReference type="ARBA" id="ARBA00010990"/>
    </source>
</evidence>
<evidence type="ECO:0000313" key="4">
    <source>
        <dbReference type="EMBL" id="MED4403271.1"/>
    </source>
</evidence>
<dbReference type="Gene3D" id="3.90.470.20">
    <property type="entry name" value="4'-phosphopantetheinyl transferase domain"/>
    <property type="match status" value="2"/>
</dbReference>
<organism evidence="4 5">
    <name type="scientific">Metabacillus fastidiosus</name>
    <dbReference type="NCBI Taxonomy" id="1458"/>
    <lineage>
        <taxon>Bacteria</taxon>
        <taxon>Bacillati</taxon>
        <taxon>Bacillota</taxon>
        <taxon>Bacilli</taxon>
        <taxon>Bacillales</taxon>
        <taxon>Bacillaceae</taxon>
        <taxon>Metabacillus</taxon>
    </lineage>
</organism>
<keyword evidence="2 4" id="KW-0808">Transferase</keyword>
<name>A0ABU6P528_9BACI</name>